<comment type="caution">
    <text evidence="14">The sequence shown here is derived from an EMBL/GenBank/DDBJ whole genome shotgun (WGS) entry which is preliminary data.</text>
</comment>
<evidence type="ECO:0000259" key="12">
    <source>
        <dbReference type="Pfam" id="PF00905"/>
    </source>
</evidence>
<dbReference type="PANTHER" id="PTHR30627:SF2">
    <property type="entry name" value="PEPTIDOGLYCAN D,D-TRANSPEPTIDASE MRDA"/>
    <property type="match status" value="1"/>
</dbReference>
<dbReference type="GO" id="GO:0009252">
    <property type="term" value="P:peptidoglycan biosynthetic process"/>
    <property type="evidence" value="ECO:0007669"/>
    <property type="project" value="UniProtKB-KW"/>
</dbReference>
<keyword evidence="4" id="KW-0645">Protease</keyword>
<name>A0A940IF71_9BACT</name>
<evidence type="ECO:0000313" key="15">
    <source>
        <dbReference type="Proteomes" id="UP000712007"/>
    </source>
</evidence>
<dbReference type="SUPFAM" id="SSF56519">
    <property type="entry name" value="Penicillin binding protein dimerisation domain"/>
    <property type="match status" value="1"/>
</dbReference>
<dbReference type="GO" id="GO:0071555">
    <property type="term" value="P:cell wall organization"/>
    <property type="evidence" value="ECO:0007669"/>
    <property type="project" value="UniProtKB-KW"/>
</dbReference>
<protein>
    <submittedName>
        <fullName evidence="14">Penicillin-binding protein 2</fullName>
    </submittedName>
</protein>
<evidence type="ECO:0000256" key="8">
    <source>
        <dbReference type="ARBA" id="ARBA00022989"/>
    </source>
</evidence>
<keyword evidence="4" id="KW-0378">Hydrolase</keyword>
<dbReference type="Proteomes" id="UP000712007">
    <property type="component" value="Unassembled WGS sequence"/>
</dbReference>
<dbReference type="SUPFAM" id="SSF56601">
    <property type="entry name" value="beta-lactamase/transpeptidase-like"/>
    <property type="match status" value="1"/>
</dbReference>
<gene>
    <name evidence="14" type="ORF">IAC51_07175</name>
</gene>
<feature type="transmembrane region" description="Helical" evidence="11">
    <location>
        <begin position="12"/>
        <end position="30"/>
    </location>
</feature>
<dbReference type="InterPro" id="IPR012338">
    <property type="entry name" value="Beta-lactam/transpept-like"/>
</dbReference>
<evidence type="ECO:0000256" key="7">
    <source>
        <dbReference type="ARBA" id="ARBA00022984"/>
    </source>
</evidence>
<dbReference type="GO" id="GO:0008360">
    <property type="term" value="P:regulation of cell shape"/>
    <property type="evidence" value="ECO:0007669"/>
    <property type="project" value="UniProtKB-KW"/>
</dbReference>
<keyword evidence="9 11" id="KW-0472">Membrane</keyword>
<evidence type="ECO:0000256" key="4">
    <source>
        <dbReference type="ARBA" id="ARBA00022645"/>
    </source>
</evidence>
<dbReference type="InterPro" id="IPR005311">
    <property type="entry name" value="PBP_dimer"/>
</dbReference>
<dbReference type="Pfam" id="PF03717">
    <property type="entry name" value="PBP_dimer"/>
    <property type="match status" value="1"/>
</dbReference>
<sequence>MLRDQYKNRSIAVRGVLALIVLVFIVRLLTLQLSGDYKDIAEGNAFYRKTLYAPRGLIYDRNGKLLVYNQPTYDLMVTVKEMRDAAREGNPLDTAELCALVGMTVEQFEERMEEIKNLRKNPGYSQLTPQRFMTQLSPVEYAVLQEQLRKFPGFSVQSRTLRNYNYPYAAHVMGAIGEVSQRMIDRDPYYRQGDYAGVSGIERSYERELRGENGVEILLRDARGRIKGRYKDGAEDRMPVAGKNLITTIDIDLQMLAEDLLQGKTGSIVAIEPETGEILAMASSPAWNPSHMVGRLRSKYYPILLNDDTKPLLNRATQGTYSPGSTFKTLQALVCLQEGAITTETRYPCNGPGSVPIKCTHHHGSPVSLGNAIEQSCNPYFWQAYRDLLEMNGYGEGNENFKAQYEVWREHILSFGLGPKFEDTDIAEQSDGGVPTIKTYNKWYGERGWRALTIRSNAIGQGEVVVTPLQLANAAAVIANGGYYITPHLNRNDSMKAHRHETTIDARHFEAVREGMWRVCEYGTGRFYKIPDVEMCGKTGTTDNSQGKPHSIFFGFAPKDEPRIAIAVVIENAGFGSVWASPIASLCIEQYLKGHVERKALEERMKTSVIDPYVKKF</sequence>
<feature type="domain" description="Penicillin-binding protein transpeptidase" evidence="12">
    <location>
        <begin position="266"/>
        <end position="584"/>
    </location>
</feature>
<evidence type="ECO:0000256" key="6">
    <source>
        <dbReference type="ARBA" id="ARBA00022960"/>
    </source>
</evidence>
<reference evidence="14" key="1">
    <citation type="submission" date="2020-10" db="EMBL/GenBank/DDBJ databases">
        <authorList>
            <person name="Gilroy R."/>
        </authorList>
    </citation>
    <scope>NUCLEOTIDE SEQUENCE</scope>
    <source>
        <strain evidence="14">3924</strain>
    </source>
</reference>
<evidence type="ECO:0000256" key="1">
    <source>
        <dbReference type="ARBA" id="ARBA00004167"/>
    </source>
</evidence>
<dbReference type="EMBL" id="JADIMV010000126">
    <property type="protein sequence ID" value="MBO8440414.1"/>
    <property type="molecule type" value="Genomic_DNA"/>
</dbReference>
<dbReference type="Gene3D" id="3.40.710.10">
    <property type="entry name" value="DD-peptidase/beta-lactamase superfamily"/>
    <property type="match status" value="1"/>
</dbReference>
<keyword evidence="8 11" id="KW-1133">Transmembrane helix</keyword>
<keyword evidence="4" id="KW-0121">Carboxypeptidase</keyword>
<dbReference type="InterPro" id="IPR036138">
    <property type="entry name" value="PBP_dimer_sf"/>
</dbReference>
<keyword evidence="5 11" id="KW-0812">Transmembrane</keyword>
<dbReference type="GO" id="GO:0005886">
    <property type="term" value="C:plasma membrane"/>
    <property type="evidence" value="ECO:0007669"/>
    <property type="project" value="UniProtKB-SubCell"/>
</dbReference>
<feature type="domain" description="Penicillin-binding protein dimerisation" evidence="13">
    <location>
        <begin position="51"/>
        <end position="228"/>
    </location>
</feature>
<evidence type="ECO:0000256" key="5">
    <source>
        <dbReference type="ARBA" id="ARBA00022692"/>
    </source>
</evidence>
<reference evidence="14" key="2">
    <citation type="journal article" date="2021" name="PeerJ">
        <title>Extensive microbial diversity within the chicken gut microbiome revealed by metagenomics and culture.</title>
        <authorList>
            <person name="Gilroy R."/>
            <person name="Ravi A."/>
            <person name="Getino M."/>
            <person name="Pursley I."/>
            <person name="Horton D.L."/>
            <person name="Alikhan N.F."/>
            <person name="Baker D."/>
            <person name="Gharbi K."/>
            <person name="Hall N."/>
            <person name="Watson M."/>
            <person name="Adriaenssens E.M."/>
            <person name="Foster-Nyarko E."/>
            <person name="Jarju S."/>
            <person name="Secka A."/>
            <person name="Antonio M."/>
            <person name="Oren A."/>
            <person name="Chaudhuri R.R."/>
            <person name="La Ragione R."/>
            <person name="Hildebrand F."/>
            <person name="Pallen M.J."/>
        </authorList>
    </citation>
    <scope>NUCLEOTIDE SEQUENCE</scope>
    <source>
        <strain evidence="14">3924</strain>
    </source>
</reference>
<keyword evidence="10" id="KW-0961">Cell wall biogenesis/degradation</keyword>
<dbReference type="PANTHER" id="PTHR30627">
    <property type="entry name" value="PEPTIDOGLYCAN D,D-TRANSPEPTIDASE"/>
    <property type="match status" value="1"/>
</dbReference>
<accession>A0A940IF71</accession>
<evidence type="ECO:0000256" key="11">
    <source>
        <dbReference type="SAM" id="Phobius"/>
    </source>
</evidence>
<dbReference type="GO" id="GO:0008658">
    <property type="term" value="F:penicillin binding"/>
    <property type="evidence" value="ECO:0007669"/>
    <property type="project" value="InterPro"/>
</dbReference>
<evidence type="ECO:0000313" key="14">
    <source>
        <dbReference type="EMBL" id="MBO8440414.1"/>
    </source>
</evidence>
<proteinExistence type="predicted"/>
<dbReference type="InterPro" id="IPR050515">
    <property type="entry name" value="Beta-lactam/transpept"/>
</dbReference>
<dbReference type="Gene3D" id="3.90.1310.10">
    <property type="entry name" value="Penicillin-binding protein 2a (Domain 2)"/>
    <property type="match status" value="1"/>
</dbReference>
<comment type="subcellular location">
    <subcellularLocation>
        <location evidence="2">Cell membrane</location>
    </subcellularLocation>
    <subcellularLocation>
        <location evidence="1">Membrane</location>
        <topology evidence="1">Single-pass membrane protein</topology>
    </subcellularLocation>
</comment>
<dbReference type="PROSITE" id="PS50096">
    <property type="entry name" value="IQ"/>
    <property type="match status" value="1"/>
</dbReference>
<dbReference type="Pfam" id="PF00905">
    <property type="entry name" value="Transpeptidase"/>
    <property type="match status" value="1"/>
</dbReference>
<dbReference type="InterPro" id="IPR001460">
    <property type="entry name" value="PCN-bd_Tpept"/>
</dbReference>
<dbReference type="Gene3D" id="3.30.1390.30">
    <property type="entry name" value="Penicillin-binding protein 2a, domain 3"/>
    <property type="match status" value="1"/>
</dbReference>
<evidence type="ECO:0000259" key="13">
    <source>
        <dbReference type="Pfam" id="PF03717"/>
    </source>
</evidence>
<keyword evidence="6" id="KW-0133">Cell shape</keyword>
<organism evidence="14 15">
    <name type="scientific">Candidatus Aphodosoma intestinipullorum</name>
    <dbReference type="NCBI Taxonomy" id="2840674"/>
    <lineage>
        <taxon>Bacteria</taxon>
        <taxon>Pseudomonadati</taxon>
        <taxon>Bacteroidota</taxon>
        <taxon>Bacteroidia</taxon>
        <taxon>Bacteroidales</taxon>
        <taxon>Candidatus Aphodosoma</taxon>
    </lineage>
</organism>
<evidence type="ECO:0000256" key="2">
    <source>
        <dbReference type="ARBA" id="ARBA00004236"/>
    </source>
</evidence>
<evidence type="ECO:0000256" key="9">
    <source>
        <dbReference type="ARBA" id="ARBA00023136"/>
    </source>
</evidence>
<evidence type="ECO:0000256" key="3">
    <source>
        <dbReference type="ARBA" id="ARBA00022475"/>
    </source>
</evidence>
<keyword evidence="3" id="KW-1003">Cell membrane</keyword>
<dbReference type="AlphaFoldDB" id="A0A940IF71"/>
<dbReference type="GO" id="GO:0071972">
    <property type="term" value="F:peptidoglycan L,D-transpeptidase activity"/>
    <property type="evidence" value="ECO:0007669"/>
    <property type="project" value="TreeGrafter"/>
</dbReference>
<evidence type="ECO:0000256" key="10">
    <source>
        <dbReference type="ARBA" id="ARBA00023316"/>
    </source>
</evidence>
<keyword evidence="7" id="KW-0573">Peptidoglycan synthesis</keyword>